<comment type="caution">
    <text evidence="2">The sequence shown here is derived from an EMBL/GenBank/DDBJ whole genome shotgun (WGS) entry which is preliminary data.</text>
</comment>
<keyword evidence="3" id="KW-1185">Reference proteome</keyword>
<keyword evidence="1" id="KW-0812">Transmembrane</keyword>
<name>C0D231_9FIRM</name>
<evidence type="ECO:0000313" key="2">
    <source>
        <dbReference type="EMBL" id="EEG54611.1"/>
    </source>
</evidence>
<organism evidence="2 3">
    <name type="scientific">[Clostridium] asparagiforme DSM 15981</name>
    <dbReference type="NCBI Taxonomy" id="518636"/>
    <lineage>
        <taxon>Bacteria</taxon>
        <taxon>Bacillati</taxon>
        <taxon>Bacillota</taxon>
        <taxon>Clostridia</taxon>
        <taxon>Lachnospirales</taxon>
        <taxon>Lachnospiraceae</taxon>
        <taxon>Enterocloster</taxon>
    </lineage>
</organism>
<feature type="transmembrane region" description="Helical" evidence="1">
    <location>
        <begin position="20"/>
        <end position="40"/>
    </location>
</feature>
<dbReference type="HOGENOM" id="CLU_3116157_0_0_9"/>
<sequence>MLLFGRQNQFCKGERRIVYLFDKVGFFIFLSLSAALWTAAQRGGENCRTR</sequence>
<reference evidence="2 3" key="1">
    <citation type="submission" date="2009-01" db="EMBL/GenBank/DDBJ databases">
        <authorList>
            <person name="Fulton L."/>
            <person name="Clifton S."/>
            <person name="Fulton B."/>
            <person name="Xu J."/>
            <person name="Minx P."/>
            <person name="Pepin K.H."/>
            <person name="Johnson M."/>
            <person name="Bhonagiri V."/>
            <person name="Nash W.E."/>
            <person name="Mardis E.R."/>
            <person name="Wilson R.K."/>
        </authorList>
    </citation>
    <scope>NUCLEOTIDE SEQUENCE [LARGE SCALE GENOMIC DNA]</scope>
    <source>
        <strain evidence="2 3">DSM 15981</strain>
    </source>
</reference>
<evidence type="ECO:0000256" key="1">
    <source>
        <dbReference type="SAM" id="Phobius"/>
    </source>
</evidence>
<reference evidence="2 3" key="2">
    <citation type="submission" date="2009-02" db="EMBL/GenBank/DDBJ databases">
        <title>Draft genome sequence of Clostridium asparagiforme (DSM 15981).</title>
        <authorList>
            <person name="Sudarsanam P."/>
            <person name="Ley R."/>
            <person name="Guruge J."/>
            <person name="Turnbaugh P.J."/>
            <person name="Mahowald M."/>
            <person name="Liep D."/>
            <person name="Gordon J."/>
        </authorList>
    </citation>
    <scope>NUCLEOTIDE SEQUENCE [LARGE SCALE GENOMIC DNA]</scope>
    <source>
        <strain evidence="2 3">DSM 15981</strain>
    </source>
</reference>
<keyword evidence="1" id="KW-0472">Membrane</keyword>
<dbReference type="Proteomes" id="UP000004756">
    <property type="component" value="Unassembled WGS sequence"/>
</dbReference>
<keyword evidence="1" id="KW-1133">Transmembrane helix</keyword>
<accession>C0D231</accession>
<dbReference type="AlphaFoldDB" id="C0D231"/>
<proteinExistence type="predicted"/>
<gene>
    <name evidence="2" type="ORF">CLOSTASPAR_03320</name>
</gene>
<evidence type="ECO:0000313" key="3">
    <source>
        <dbReference type="Proteomes" id="UP000004756"/>
    </source>
</evidence>
<protein>
    <submittedName>
        <fullName evidence="2">Uncharacterized protein</fullName>
    </submittedName>
</protein>
<dbReference type="EMBL" id="ACCJ01000252">
    <property type="protein sequence ID" value="EEG54611.1"/>
    <property type="molecule type" value="Genomic_DNA"/>
</dbReference>